<reference evidence="2" key="3">
    <citation type="submission" date="2020-12" db="UniProtKB">
        <authorList>
            <consortium name="EnsemblPlants"/>
        </authorList>
    </citation>
    <scope>IDENTIFICATION</scope>
</reference>
<evidence type="ECO:0000313" key="3">
    <source>
        <dbReference type="Proteomes" id="UP000006727"/>
    </source>
</evidence>
<sequence>MLVTNSFAATFTLTTPMALLLSSASSSLSALLLRCWRFFIAMFRMYTASLCAVASVFIYLHQMYVCVCVCARACVCVS</sequence>
<dbReference type="EMBL" id="ABEU02000008">
    <property type="status" value="NOT_ANNOTATED_CDS"/>
    <property type="molecule type" value="Genomic_DNA"/>
</dbReference>
<reference evidence="2 3" key="2">
    <citation type="journal article" date="2018" name="Plant J.">
        <title>The Physcomitrella patens chromosome-scale assembly reveals moss genome structure and evolution.</title>
        <authorList>
            <person name="Lang D."/>
            <person name="Ullrich K.K."/>
            <person name="Murat F."/>
            <person name="Fuchs J."/>
            <person name="Jenkins J."/>
            <person name="Haas F.B."/>
            <person name="Piednoel M."/>
            <person name="Gundlach H."/>
            <person name="Van Bel M."/>
            <person name="Meyberg R."/>
            <person name="Vives C."/>
            <person name="Morata J."/>
            <person name="Symeonidi A."/>
            <person name="Hiss M."/>
            <person name="Muchero W."/>
            <person name="Kamisugi Y."/>
            <person name="Saleh O."/>
            <person name="Blanc G."/>
            <person name="Decker E.L."/>
            <person name="van Gessel N."/>
            <person name="Grimwood J."/>
            <person name="Hayes R.D."/>
            <person name="Graham S.W."/>
            <person name="Gunter L.E."/>
            <person name="McDaniel S.F."/>
            <person name="Hoernstein S.N.W."/>
            <person name="Larsson A."/>
            <person name="Li F.W."/>
            <person name="Perroud P.F."/>
            <person name="Phillips J."/>
            <person name="Ranjan P."/>
            <person name="Rokshar D.S."/>
            <person name="Rothfels C.J."/>
            <person name="Schneider L."/>
            <person name="Shu S."/>
            <person name="Stevenson D.W."/>
            <person name="Thummler F."/>
            <person name="Tillich M."/>
            <person name="Villarreal Aguilar J.C."/>
            <person name="Widiez T."/>
            <person name="Wong G.K."/>
            <person name="Wymore A."/>
            <person name="Zhang Y."/>
            <person name="Zimmer A.D."/>
            <person name="Quatrano R.S."/>
            <person name="Mayer K.F.X."/>
            <person name="Goodstein D."/>
            <person name="Casacuberta J.M."/>
            <person name="Vandepoele K."/>
            <person name="Reski R."/>
            <person name="Cuming A.C."/>
            <person name="Tuskan G.A."/>
            <person name="Maumus F."/>
            <person name="Salse J."/>
            <person name="Schmutz J."/>
            <person name="Rensing S.A."/>
        </authorList>
    </citation>
    <scope>NUCLEOTIDE SEQUENCE [LARGE SCALE GENOMIC DNA]</scope>
    <source>
        <strain evidence="2 3">cv. Gransden 2004</strain>
    </source>
</reference>
<keyword evidence="1" id="KW-1133">Transmembrane helix</keyword>
<evidence type="ECO:0000256" key="1">
    <source>
        <dbReference type="SAM" id="Phobius"/>
    </source>
</evidence>
<dbReference type="Gramene" id="Pp3c8_21690V3.2">
    <property type="protein sequence ID" value="PAC:32966503.CDS.1"/>
    <property type="gene ID" value="Pp3c8_21690"/>
</dbReference>
<name>A0A7I3ZN58_PHYPA</name>
<keyword evidence="1" id="KW-0812">Transmembrane</keyword>
<keyword evidence="3" id="KW-1185">Reference proteome</keyword>
<organism evidence="2 3">
    <name type="scientific">Physcomitrium patens</name>
    <name type="common">Spreading-leaved earth moss</name>
    <name type="synonym">Physcomitrella patens</name>
    <dbReference type="NCBI Taxonomy" id="3218"/>
    <lineage>
        <taxon>Eukaryota</taxon>
        <taxon>Viridiplantae</taxon>
        <taxon>Streptophyta</taxon>
        <taxon>Embryophyta</taxon>
        <taxon>Bryophyta</taxon>
        <taxon>Bryophytina</taxon>
        <taxon>Bryopsida</taxon>
        <taxon>Funariidae</taxon>
        <taxon>Funariales</taxon>
        <taxon>Funariaceae</taxon>
        <taxon>Physcomitrium</taxon>
    </lineage>
</organism>
<dbReference type="Proteomes" id="UP000006727">
    <property type="component" value="Chromosome 8"/>
</dbReference>
<feature type="transmembrane region" description="Helical" evidence="1">
    <location>
        <begin position="45"/>
        <end position="64"/>
    </location>
</feature>
<keyword evidence="1" id="KW-0472">Membrane</keyword>
<accession>A0A7I3ZN58</accession>
<dbReference type="EnsemblPlants" id="Pp3c8_21690V3.2">
    <property type="protein sequence ID" value="PAC:32966503.CDS.1"/>
    <property type="gene ID" value="Pp3c8_21690"/>
</dbReference>
<reference evidence="2 3" key="1">
    <citation type="journal article" date="2008" name="Science">
        <title>The Physcomitrella genome reveals evolutionary insights into the conquest of land by plants.</title>
        <authorList>
            <person name="Rensing S."/>
            <person name="Lang D."/>
            <person name="Zimmer A."/>
            <person name="Terry A."/>
            <person name="Salamov A."/>
            <person name="Shapiro H."/>
            <person name="Nishiyama T."/>
            <person name="Perroud P.-F."/>
            <person name="Lindquist E."/>
            <person name="Kamisugi Y."/>
            <person name="Tanahashi T."/>
            <person name="Sakakibara K."/>
            <person name="Fujita T."/>
            <person name="Oishi K."/>
            <person name="Shin-I T."/>
            <person name="Kuroki Y."/>
            <person name="Toyoda A."/>
            <person name="Suzuki Y."/>
            <person name="Hashimoto A."/>
            <person name="Yamaguchi K."/>
            <person name="Sugano A."/>
            <person name="Kohara Y."/>
            <person name="Fujiyama A."/>
            <person name="Anterola A."/>
            <person name="Aoki S."/>
            <person name="Ashton N."/>
            <person name="Barbazuk W.B."/>
            <person name="Barker E."/>
            <person name="Bennetzen J."/>
            <person name="Bezanilla M."/>
            <person name="Blankenship R."/>
            <person name="Cho S.H."/>
            <person name="Dutcher S."/>
            <person name="Estelle M."/>
            <person name="Fawcett J.A."/>
            <person name="Gundlach H."/>
            <person name="Hanada K."/>
            <person name="Heyl A."/>
            <person name="Hicks K.A."/>
            <person name="Hugh J."/>
            <person name="Lohr M."/>
            <person name="Mayer K."/>
            <person name="Melkozernov A."/>
            <person name="Murata T."/>
            <person name="Nelson D."/>
            <person name="Pils B."/>
            <person name="Prigge M."/>
            <person name="Reiss B."/>
            <person name="Renner T."/>
            <person name="Rombauts S."/>
            <person name="Rushton P."/>
            <person name="Sanderfoot A."/>
            <person name="Schween G."/>
            <person name="Shiu S.-H."/>
            <person name="Stueber K."/>
            <person name="Theodoulou F.L."/>
            <person name="Tu H."/>
            <person name="Van de Peer Y."/>
            <person name="Verrier P.J."/>
            <person name="Waters E."/>
            <person name="Wood A."/>
            <person name="Yang L."/>
            <person name="Cove D."/>
            <person name="Cuming A."/>
            <person name="Hasebe M."/>
            <person name="Lucas S."/>
            <person name="Mishler D.B."/>
            <person name="Reski R."/>
            <person name="Grigoriev I."/>
            <person name="Quatrano R.S."/>
            <person name="Boore J.L."/>
        </authorList>
    </citation>
    <scope>NUCLEOTIDE SEQUENCE [LARGE SCALE GENOMIC DNA]</scope>
    <source>
        <strain evidence="2 3">cv. Gransden 2004</strain>
    </source>
</reference>
<feature type="transmembrane region" description="Helical" evidence="1">
    <location>
        <begin position="6"/>
        <end position="33"/>
    </location>
</feature>
<protein>
    <submittedName>
        <fullName evidence="2">Uncharacterized protein</fullName>
    </submittedName>
</protein>
<dbReference type="AlphaFoldDB" id="A0A7I3ZN58"/>
<proteinExistence type="predicted"/>
<evidence type="ECO:0000313" key="2">
    <source>
        <dbReference type="EnsemblPlants" id="PAC:32966503.CDS.1"/>
    </source>
</evidence>